<dbReference type="OrthoDB" id="5643626at2"/>
<feature type="signal peptide" evidence="2">
    <location>
        <begin position="1"/>
        <end position="23"/>
    </location>
</feature>
<gene>
    <name evidence="4" type="ORF">SAMN05877838_1144</name>
</gene>
<dbReference type="SUPFAM" id="SSF56925">
    <property type="entry name" value="OMPA-like"/>
    <property type="match status" value="1"/>
</dbReference>
<evidence type="ECO:0000256" key="2">
    <source>
        <dbReference type="SAM" id="SignalP"/>
    </source>
</evidence>
<protein>
    <submittedName>
        <fullName evidence="4">Opacity protein-like surface antigen</fullName>
    </submittedName>
</protein>
<proteinExistence type="predicted"/>
<keyword evidence="1 2" id="KW-0732">Signal</keyword>
<name>A0A286I886_9HYPH</name>
<evidence type="ECO:0000256" key="1">
    <source>
        <dbReference type="ARBA" id="ARBA00022729"/>
    </source>
</evidence>
<dbReference type="EMBL" id="OCPC01000001">
    <property type="protein sequence ID" value="SOE16282.1"/>
    <property type="molecule type" value="Genomic_DNA"/>
</dbReference>
<evidence type="ECO:0000259" key="3">
    <source>
        <dbReference type="Pfam" id="PF13505"/>
    </source>
</evidence>
<evidence type="ECO:0000313" key="4">
    <source>
        <dbReference type="EMBL" id="SOE16282.1"/>
    </source>
</evidence>
<feature type="domain" description="Outer membrane protein beta-barrel" evidence="3">
    <location>
        <begin position="10"/>
        <end position="257"/>
    </location>
</feature>
<accession>A0A286I886</accession>
<dbReference type="Gene3D" id="2.40.160.20">
    <property type="match status" value="1"/>
</dbReference>
<dbReference type="InterPro" id="IPR027385">
    <property type="entry name" value="Beta-barrel_OMP"/>
</dbReference>
<dbReference type="RefSeq" id="WP_097105814.1">
    <property type="nucleotide sequence ID" value="NZ_OCPC01000001.1"/>
</dbReference>
<organism evidence="4 5">
    <name type="scientific">Hoeflea halophila</name>
    <dbReference type="NCBI Taxonomy" id="714899"/>
    <lineage>
        <taxon>Bacteria</taxon>
        <taxon>Pseudomonadati</taxon>
        <taxon>Pseudomonadota</taxon>
        <taxon>Alphaproteobacteria</taxon>
        <taxon>Hyphomicrobiales</taxon>
        <taxon>Rhizobiaceae</taxon>
        <taxon>Hoeflea</taxon>
    </lineage>
</organism>
<sequence>MSMRIAVASSIAALMGIAAPAQAADLDEIIYAKELPVTQPVEIGSGWYLRGDLGYSTRTSGAATNYSVFSAGPPATYTTTPFDSSTLNGDWSGSLGVGYNFTDYLRGDLSFDYARGRFAGTTSSTAACAGLTTGQCASADGQSYEQYGFMANAYVDLGTFVGFTPYVGAGAGVTRVGWKSYRNDQTCISAAGNLCGATPATDRDRPGTESWRFTYALMGGLSYDLSKDLKLDLGYKYSKIKSGNQAGFDSTNVAAGATGFQVRDNGFEKHEIRVGLRYNLW</sequence>
<dbReference type="Pfam" id="PF13505">
    <property type="entry name" value="OMP_b-brl"/>
    <property type="match status" value="1"/>
</dbReference>
<dbReference type="InterPro" id="IPR011250">
    <property type="entry name" value="OMP/PagP_B-barrel"/>
</dbReference>
<dbReference type="Proteomes" id="UP000219465">
    <property type="component" value="Unassembled WGS sequence"/>
</dbReference>
<dbReference type="AlphaFoldDB" id="A0A286I886"/>
<reference evidence="5" key="1">
    <citation type="submission" date="2017-08" db="EMBL/GenBank/DDBJ databases">
        <authorList>
            <person name="Varghese N."/>
            <person name="Submissions S."/>
        </authorList>
    </citation>
    <scope>NUCLEOTIDE SEQUENCE [LARGE SCALE GENOMIC DNA]</scope>
    <source>
        <strain evidence="5">KCTC 23107</strain>
    </source>
</reference>
<feature type="chain" id="PRO_5012990448" evidence="2">
    <location>
        <begin position="24"/>
        <end position="281"/>
    </location>
</feature>
<evidence type="ECO:0000313" key="5">
    <source>
        <dbReference type="Proteomes" id="UP000219465"/>
    </source>
</evidence>
<keyword evidence="5" id="KW-1185">Reference proteome</keyword>